<dbReference type="InterPro" id="IPR033761">
    <property type="entry name" value="SeqA_N"/>
</dbReference>
<name>A0ABQ1XFN9_9PROT</name>
<evidence type="ECO:0000259" key="2">
    <source>
        <dbReference type="Pfam" id="PF17206"/>
    </source>
</evidence>
<evidence type="ECO:0000256" key="1">
    <source>
        <dbReference type="SAM" id="MobiDB-lite"/>
    </source>
</evidence>
<evidence type="ECO:0000313" key="4">
    <source>
        <dbReference type="Proteomes" id="UP000648722"/>
    </source>
</evidence>
<evidence type="ECO:0000313" key="3">
    <source>
        <dbReference type="EMBL" id="GGG91722.1"/>
    </source>
</evidence>
<dbReference type="Proteomes" id="UP000648722">
    <property type="component" value="Unassembled WGS sequence"/>
</dbReference>
<comment type="caution">
    <text evidence="3">The sequence shown here is derived from an EMBL/GenBank/DDBJ whole genome shotgun (WGS) entry which is preliminary data.</text>
</comment>
<dbReference type="Gene3D" id="1.10.1220.10">
    <property type="entry name" value="Met repressor-like"/>
    <property type="match status" value="1"/>
</dbReference>
<proteinExistence type="predicted"/>
<organism evidence="3 4">
    <name type="scientific">Glycocaulis albus</name>
    <dbReference type="NCBI Taxonomy" id="1382801"/>
    <lineage>
        <taxon>Bacteria</taxon>
        <taxon>Pseudomonadati</taxon>
        <taxon>Pseudomonadota</taxon>
        <taxon>Alphaproteobacteria</taxon>
        <taxon>Maricaulales</taxon>
        <taxon>Maricaulaceae</taxon>
        <taxon>Glycocaulis</taxon>
    </lineage>
</organism>
<dbReference type="EMBL" id="BMFS01000001">
    <property type="protein sequence ID" value="GGG91722.1"/>
    <property type="molecule type" value="Genomic_DNA"/>
</dbReference>
<feature type="region of interest" description="Disordered" evidence="1">
    <location>
        <begin position="38"/>
        <end position="67"/>
    </location>
</feature>
<dbReference type="Pfam" id="PF17206">
    <property type="entry name" value="SeqA_N"/>
    <property type="match status" value="1"/>
</dbReference>
<gene>
    <name evidence="3" type="ORF">GCM10007420_03760</name>
</gene>
<keyword evidence="4" id="KW-1185">Reference proteome</keyword>
<protein>
    <recommendedName>
        <fullName evidence="2">Negative modulator of initiation of replication SeqA N-terminal domain-containing protein</fullName>
    </recommendedName>
</protein>
<dbReference type="RefSeq" id="WP_188450845.1">
    <property type="nucleotide sequence ID" value="NZ_BMFS01000001.1"/>
</dbReference>
<feature type="domain" description="Negative modulator of initiation of replication SeqA N-terminal" evidence="2">
    <location>
        <begin position="4"/>
        <end position="37"/>
    </location>
</feature>
<sequence length="149" mass="16549">MAEMKTIEIDFEVHQRIEAARKGFGETPNTVLRRLLEIDRPGRATPPPGPTQALGRSKREPRPWFGKGVTLPHGTLVRMDYNGRVHSGQIDDGGWLVEGKRFKSPSGAASGIAVTGRGDKTRLDGWKYWSVKLPASDVWHHISTLRRAG</sequence>
<reference evidence="4" key="1">
    <citation type="journal article" date="2019" name="Int. J. Syst. Evol. Microbiol.">
        <title>The Global Catalogue of Microorganisms (GCM) 10K type strain sequencing project: providing services to taxonomists for standard genome sequencing and annotation.</title>
        <authorList>
            <consortium name="The Broad Institute Genomics Platform"/>
            <consortium name="The Broad Institute Genome Sequencing Center for Infectious Disease"/>
            <person name="Wu L."/>
            <person name="Ma J."/>
        </authorList>
    </citation>
    <scope>NUCLEOTIDE SEQUENCE [LARGE SCALE GENOMIC DNA]</scope>
    <source>
        <strain evidence="4">CGMCC 1.12766</strain>
    </source>
</reference>
<dbReference type="InterPro" id="IPR013321">
    <property type="entry name" value="Arc_rbn_hlx_hlx"/>
</dbReference>
<accession>A0ABQ1XFN9</accession>